<evidence type="ECO:0000259" key="2">
    <source>
        <dbReference type="Pfam" id="PF04773"/>
    </source>
</evidence>
<sequence>MHSDRIPESTKQWLQNEDFILWCLAPTQESEEWWVNYQKEHPEDQASLQEARKIILSARLNPVQRLPEESERLWARIETSMERRDKRHRFILFTRYAAACVLILGIVSFWLIHSFQTSGTADDLLVNVKADTLYQKVMLIRDDAEAIQIENNAVITYDSNITIQSDGKETEIIKEGAVQPGKQNTLIVPYGSHSSIVLADGSKVWINSGSKLRFPSSFGPGERRIKVEGEIYIEVAKDTSRPFYVETPQLTVNVLGTKFNVSAYADDALQSVVLVEGKVNVKANSNEDFVLLPNQRFKLSDGISGIDEVNAYDYISWKDGVLQFRGETMKDIIQRLSRYYNVSITCTPEVAQKCTMGKLILFDDIEQVMKTFSLLYDVQCTIEAGSIKIE</sequence>
<proteinExistence type="predicted"/>
<dbReference type="EMBL" id="JAQNZF010000042">
    <property type="protein sequence ID" value="MDC2745005.1"/>
    <property type="molecule type" value="Genomic_DNA"/>
</dbReference>
<dbReference type="Proteomes" id="UP001219389">
    <property type="component" value="Unassembled WGS sequence"/>
</dbReference>
<evidence type="ECO:0000313" key="12">
    <source>
        <dbReference type="Proteomes" id="UP000266492"/>
    </source>
</evidence>
<gene>
    <name evidence="11" type="ORF">DW206_20035</name>
    <name evidence="10" type="ORF">DWX70_02785</name>
    <name evidence="6" type="ORF">F3B90_21305</name>
    <name evidence="7" type="ORF">F3B98_19645</name>
    <name evidence="5" type="ORF">F3D66_15470</name>
    <name evidence="4" type="ORF">F3F51_15225</name>
    <name evidence="8" type="ORF">PO240_12455</name>
    <name evidence="9" type="ORF">PO382_22635</name>
</gene>
<evidence type="ECO:0000313" key="4">
    <source>
        <dbReference type="EMBL" id="KAA3803944.1"/>
    </source>
</evidence>
<reference evidence="12 13" key="1">
    <citation type="submission" date="2018-08" db="EMBL/GenBank/DDBJ databases">
        <title>A genome reference for cultivated species of the human gut microbiota.</title>
        <authorList>
            <person name="Zou Y."/>
            <person name="Xue W."/>
            <person name="Luo G."/>
        </authorList>
    </citation>
    <scope>NUCLEOTIDE SEQUENCE [LARGE SCALE GENOMIC DNA]</scope>
    <source>
        <strain evidence="10 12">AF20-9LB</strain>
        <strain evidence="11 13">AM17-48</strain>
    </source>
</reference>
<evidence type="ECO:0000313" key="15">
    <source>
        <dbReference type="Proteomes" id="UP000435985"/>
    </source>
</evidence>
<dbReference type="Proteomes" id="UP000435985">
    <property type="component" value="Unassembled WGS sequence"/>
</dbReference>
<evidence type="ECO:0000256" key="1">
    <source>
        <dbReference type="SAM" id="Phobius"/>
    </source>
</evidence>
<dbReference type="FunFam" id="2.60.120.1440:FF:000001">
    <property type="entry name" value="Putative anti-sigma factor"/>
    <property type="match status" value="1"/>
</dbReference>
<dbReference type="InterPro" id="IPR032508">
    <property type="entry name" value="FecR_C"/>
</dbReference>
<organism evidence="5 17">
    <name type="scientific">Bacteroides ovatus</name>
    <dbReference type="NCBI Taxonomy" id="28116"/>
    <lineage>
        <taxon>Bacteria</taxon>
        <taxon>Pseudomonadati</taxon>
        <taxon>Bacteroidota</taxon>
        <taxon>Bacteroidia</taxon>
        <taxon>Bacteroidales</taxon>
        <taxon>Bacteroidaceae</taxon>
        <taxon>Bacteroides</taxon>
    </lineage>
</organism>
<feature type="domain" description="FecR protein" evidence="2">
    <location>
        <begin position="190"/>
        <end position="279"/>
    </location>
</feature>
<feature type="transmembrane region" description="Helical" evidence="1">
    <location>
        <begin position="90"/>
        <end position="112"/>
    </location>
</feature>
<keyword evidence="1" id="KW-0812">Transmembrane</keyword>
<dbReference type="Proteomes" id="UP000424805">
    <property type="component" value="Unassembled WGS sequence"/>
</dbReference>
<evidence type="ECO:0000313" key="17">
    <source>
        <dbReference type="Proteomes" id="UP000473905"/>
    </source>
</evidence>
<accession>A0A139KRF0</accession>
<dbReference type="Proteomes" id="UP000283329">
    <property type="component" value="Unassembled WGS sequence"/>
</dbReference>
<evidence type="ECO:0000313" key="10">
    <source>
        <dbReference type="EMBL" id="RGS88452.1"/>
    </source>
</evidence>
<evidence type="ECO:0000313" key="14">
    <source>
        <dbReference type="Proteomes" id="UP000424805"/>
    </source>
</evidence>
<dbReference type="PANTHER" id="PTHR30273:SF2">
    <property type="entry name" value="PROTEIN FECR"/>
    <property type="match status" value="1"/>
</dbReference>
<dbReference type="Proteomes" id="UP000473905">
    <property type="component" value="Unassembled WGS sequence"/>
</dbReference>
<dbReference type="Pfam" id="PF16344">
    <property type="entry name" value="FecR_C"/>
    <property type="match status" value="1"/>
</dbReference>
<dbReference type="AlphaFoldDB" id="A0A139KRF0"/>
<keyword evidence="17" id="KW-1185">Reference proteome</keyword>
<dbReference type="EMBL" id="VWKB01000021">
    <property type="protein sequence ID" value="KAA4095759.1"/>
    <property type="molecule type" value="Genomic_DNA"/>
</dbReference>
<name>A0A139KRF0_BACOV</name>
<evidence type="ECO:0000313" key="5">
    <source>
        <dbReference type="EMBL" id="KAA4095759.1"/>
    </source>
</evidence>
<evidence type="ECO:0000313" key="9">
    <source>
        <dbReference type="EMBL" id="MDC2745005.1"/>
    </source>
</evidence>
<dbReference type="EMBL" id="VWFP01000028">
    <property type="protein sequence ID" value="KAA4621841.1"/>
    <property type="molecule type" value="Genomic_DNA"/>
</dbReference>
<dbReference type="EMBL" id="VWLX01000010">
    <property type="protein sequence ID" value="KAA3803944.1"/>
    <property type="molecule type" value="Genomic_DNA"/>
</dbReference>
<protein>
    <submittedName>
        <fullName evidence="5">DUF4974 domain-containing protein</fullName>
    </submittedName>
    <submittedName>
        <fullName evidence="8">FecR domain-containing protein</fullName>
    </submittedName>
</protein>
<dbReference type="PANTHER" id="PTHR30273">
    <property type="entry name" value="PERIPLASMIC SIGNAL SENSOR AND SIGMA FACTOR ACTIVATOR FECR-RELATED"/>
    <property type="match status" value="1"/>
</dbReference>
<dbReference type="EMBL" id="VWFO01000029">
    <property type="protein sequence ID" value="KAA4662327.1"/>
    <property type="molecule type" value="Genomic_DNA"/>
</dbReference>
<keyword evidence="1" id="KW-0472">Membrane</keyword>
<reference evidence="8" key="3">
    <citation type="submission" date="2022-10" db="EMBL/GenBank/DDBJ databases">
        <title>Human gut microbiome strain richness.</title>
        <authorList>
            <person name="Chen-Liaw A."/>
        </authorList>
    </citation>
    <scope>NUCLEOTIDE SEQUENCE</scope>
    <source>
        <strain evidence="9">BSD2780120875st1_E1_BSD2780120875_150330</strain>
        <strain evidence="8">F7_m1001271B151109d0_201107</strain>
    </source>
</reference>
<dbReference type="InterPro" id="IPR012373">
    <property type="entry name" value="Ferrdict_sens_TM"/>
</dbReference>
<evidence type="ECO:0000313" key="16">
    <source>
        <dbReference type="Proteomes" id="UP000460135"/>
    </source>
</evidence>
<dbReference type="Gene3D" id="3.55.50.30">
    <property type="match status" value="1"/>
</dbReference>
<dbReference type="Proteomes" id="UP000460135">
    <property type="component" value="Unassembled WGS sequence"/>
</dbReference>
<comment type="caution">
    <text evidence="5">The sequence shown here is derived from an EMBL/GenBank/DDBJ whole genome shotgun (WGS) entry which is preliminary data.</text>
</comment>
<dbReference type="RefSeq" id="WP_004310276.1">
    <property type="nucleotide sequence ID" value="NZ_BAABYJ010000001.1"/>
</dbReference>
<reference evidence="14 15" key="2">
    <citation type="journal article" date="2019" name="Nat. Med.">
        <title>A library of human gut bacterial isolates paired with longitudinal multiomics data enables mechanistic microbiome research.</title>
        <authorList>
            <person name="Poyet M."/>
            <person name="Groussin M."/>
            <person name="Gibbons S.M."/>
            <person name="Avila-Pacheco J."/>
            <person name="Jiang X."/>
            <person name="Kearney S.M."/>
            <person name="Perrotta A.R."/>
            <person name="Berdy B."/>
            <person name="Zhao S."/>
            <person name="Lieberman T.D."/>
            <person name="Swanson P.K."/>
            <person name="Smith M."/>
            <person name="Roesemann S."/>
            <person name="Alexander J.E."/>
            <person name="Rich S.A."/>
            <person name="Livny J."/>
            <person name="Vlamakis H."/>
            <person name="Clish C."/>
            <person name="Bullock K."/>
            <person name="Deik A."/>
            <person name="Scott J."/>
            <person name="Pierce K.A."/>
            <person name="Xavier R.J."/>
            <person name="Alm E.J."/>
        </authorList>
    </citation>
    <scope>NUCLEOTIDE SEQUENCE [LARGE SCALE GENOMIC DNA]</scope>
    <source>
        <strain evidence="5 17">BIOML-A134</strain>
        <strain evidence="7 15">BIOML-A14</strain>
        <strain evidence="6 14">BIOML-A15</strain>
        <strain evidence="4 16">BIOML-A183</strain>
    </source>
</reference>
<dbReference type="EMBL" id="QRJR01000025">
    <property type="protein sequence ID" value="RHH42010.1"/>
    <property type="molecule type" value="Genomic_DNA"/>
</dbReference>
<dbReference type="GO" id="GO:0016989">
    <property type="term" value="F:sigma factor antagonist activity"/>
    <property type="evidence" value="ECO:0007669"/>
    <property type="project" value="TreeGrafter"/>
</dbReference>
<evidence type="ECO:0000313" key="6">
    <source>
        <dbReference type="EMBL" id="KAA4621841.1"/>
    </source>
</evidence>
<evidence type="ECO:0000313" key="11">
    <source>
        <dbReference type="EMBL" id="RHH42010.1"/>
    </source>
</evidence>
<dbReference type="InterPro" id="IPR006860">
    <property type="entry name" value="FecR"/>
</dbReference>
<feature type="domain" description="Protein FecR C-terminal" evidence="3">
    <location>
        <begin position="322"/>
        <end position="389"/>
    </location>
</feature>
<dbReference type="Proteomes" id="UP000266492">
    <property type="component" value="Unassembled WGS sequence"/>
</dbReference>
<evidence type="ECO:0000313" key="7">
    <source>
        <dbReference type="EMBL" id="KAA4662327.1"/>
    </source>
</evidence>
<dbReference type="Gene3D" id="2.60.120.1440">
    <property type="match status" value="1"/>
</dbReference>
<keyword evidence="1" id="KW-1133">Transmembrane helix</keyword>
<dbReference type="Proteomes" id="UP001214017">
    <property type="component" value="Unassembled WGS sequence"/>
</dbReference>
<evidence type="ECO:0000259" key="3">
    <source>
        <dbReference type="Pfam" id="PF16344"/>
    </source>
</evidence>
<evidence type="ECO:0000313" key="8">
    <source>
        <dbReference type="EMBL" id="MDC2408686.1"/>
    </source>
</evidence>
<dbReference type="Pfam" id="PF04773">
    <property type="entry name" value="FecR"/>
    <property type="match status" value="1"/>
</dbReference>
<dbReference type="EMBL" id="QRVZ01000001">
    <property type="protein sequence ID" value="RGS88452.1"/>
    <property type="molecule type" value="Genomic_DNA"/>
</dbReference>
<evidence type="ECO:0000313" key="13">
    <source>
        <dbReference type="Proteomes" id="UP000283329"/>
    </source>
</evidence>
<dbReference type="EMBL" id="JAQNWR010000008">
    <property type="protein sequence ID" value="MDC2408686.1"/>
    <property type="molecule type" value="Genomic_DNA"/>
</dbReference>
<dbReference type="STRING" id="28116.Bovatus_01326"/>